<dbReference type="InterPro" id="IPR009051">
    <property type="entry name" value="Helical_ferredxn"/>
</dbReference>
<dbReference type="PANTHER" id="PTHR43100">
    <property type="entry name" value="GLUTAMATE SYNTHASE [NADPH] SMALL CHAIN"/>
    <property type="match status" value="1"/>
</dbReference>
<dbReference type="Gene3D" id="1.10.1060.10">
    <property type="entry name" value="Alpha-helical ferredoxin"/>
    <property type="match status" value="1"/>
</dbReference>
<organism evidence="7 8">
    <name type="scientific">Candidatus Magnetaquiglobus chichijimensis</name>
    <dbReference type="NCBI Taxonomy" id="3141448"/>
    <lineage>
        <taxon>Bacteria</taxon>
        <taxon>Pseudomonadati</taxon>
        <taxon>Pseudomonadota</taxon>
        <taxon>Magnetococcia</taxon>
        <taxon>Magnetococcales</taxon>
        <taxon>Candidatus Magnetaquicoccaceae</taxon>
        <taxon>Candidatus Magnetaquiglobus</taxon>
    </lineage>
</organism>
<dbReference type="InterPro" id="IPR051394">
    <property type="entry name" value="Glutamate_Synthase"/>
</dbReference>
<evidence type="ECO:0000256" key="3">
    <source>
        <dbReference type="ARBA" id="ARBA00023164"/>
    </source>
</evidence>
<protein>
    <submittedName>
        <fullName evidence="7">Glutamate synthase (NADPH) small chain</fullName>
        <ecNumber evidence="7">1.4.1.13</ecNumber>
    </submittedName>
</protein>
<proteinExistence type="predicted"/>
<evidence type="ECO:0000256" key="4">
    <source>
        <dbReference type="ARBA" id="ARBA00029440"/>
    </source>
</evidence>
<evidence type="ECO:0000256" key="2">
    <source>
        <dbReference type="ARBA" id="ARBA00023002"/>
    </source>
</evidence>
<dbReference type="Proteomes" id="UP001628193">
    <property type="component" value="Unassembled WGS sequence"/>
</dbReference>
<dbReference type="Pfam" id="PF07992">
    <property type="entry name" value="Pyr_redox_2"/>
    <property type="match status" value="1"/>
</dbReference>
<dbReference type="Gene3D" id="3.50.50.60">
    <property type="entry name" value="FAD/NAD(P)-binding domain"/>
    <property type="match status" value="1"/>
</dbReference>
<evidence type="ECO:0000313" key="7">
    <source>
        <dbReference type="EMBL" id="GAB0058200.1"/>
    </source>
</evidence>
<dbReference type="PANTHER" id="PTHR43100:SF1">
    <property type="entry name" value="GLUTAMATE SYNTHASE [NADPH] SMALL CHAIN"/>
    <property type="match status" value="1"/>
</dbReference>
<dbReference type="InterPro" id="IPR023753">
    <property type="entry name" value="FAD/NAD-binding_dom"/>
</dbReference>
<accession>A0ABQ0CBD6</accession>
<comment type="pathway">
    <text evidence="4">Amino-acid biosynthesis.</text>
</comment>
<feature type="domain" description="FAD/NAD(P)-binding" evidence="5">
    <location>
        <begin position="145"/>
        <end position="460"/>
    </location>
</feature>
<keyword evidence="3" id="KW-0314">Glutamate biosynthesis</keyword>
<reference evidence="7 8" key="1">
    <citation type="submission" date="2024-09" db="EMBL/GenBank/DDBJ databases">
        <title>Draft genome sequence of Candidatus Magnetaquicoccaceae bacterium FCR-1.</title>
        <authorList>
            <person name="Shimoshige H."/>
            <person name="Shimamura S."/>
            <person name="Taoka A."/>
            <person name="Kobayashi H."/>
            <person name="Maekawa T."/>
        </authorList>
    </citation>
    <scope>NUCLEOTIDE SEQUENCE [LARGE SCALE GENOMIC DNA]</scope>
    <source>
        <strain evidence="7 8">FCR-1</strain>
    </source>
</reference>
<evidence type="ECO:0000313" key="8">
    <source>
        <dbReference type="Proteomes" id="UP001628193"/>
    </source>
</evidence>
<dbReference type="SUPFAM" id="SSF46548">
    <property type="entry name" value="alpha-helical ferredoxin"/>
    <property type="match status" value="1"/>
</dbReference>
<feature type="domain" description="Dihydroprymidine dehydrogenase" evidence="6">
    <location>
        <begin position="23"/>
        <end position="128"/>
    </location>
</feature>
<evidence type="ECO:0000259" key="5">
    <source>
        <dbReference type="Pfam" id="PF07992"/>
    </source>
</evidence>
<dbReference type="RefSeq" id="WP_420905878.1">
    <property type="nucleotide sequence ID" value="NZ_BAAFGK010000004.1"/>
</dbReference>
<keyword evidence="2 7" id="KW-0560">Oxidoreductase</keyword>
<keyword evidence="1" id="KW-0028">Amino-acid biosynthesis</keyword>
<dbReference type="PRINTS" id="PR00419">
    <property type="entry name" value="ADXRDTASE"/>
</dbReference>
<dbReference type="NCBIfam" id="TIGR01317">
    <property type="entry name" value="GOGAT_sm_gam"/>
    <property type="match status" value="1"/>
</dbReference>
<dbReference type="Pfam" id="PF14691">
    <property type="entry name" value="Fer4_20"/>
    <property type="match status" value="1"/>
</dbReference>
<dbReference type="GO" id="GO:0004355">
    <property type="term" value="F:glutamate synthase (NADPH) activity"/>
    <property type="evidence" value="ECO:0007669"/>
    <property type="project" value="UniProtKB-EC"/>
</dbReference>
<dbReference type="InterPro" id="IPR028261">
    <property type="entry name" value="DPD_II"/>
</dbReference>
<name>A0ABQ0CBD6_9PROT</name>
<dbReference type="Gene3D" id="3.40.50.720">
    <property type="entry name" value="NAD(P)-binding Rossmann-like Domain"/>
    <property type="match status" value="1"/>
</dbReference>
<evidence type="ECO:0000259" key="6">
    <source>
        <dbReference type="Pfam" id="PF14691"/>
    </source>
</evidence>
<keyword evidence="8" id="KW-1185">Reference proteome</keyword>
<gene>
    <name evidence="7" type="primary">gltD</name>
    <name evidence="7" type="ORF">SIID45300_02545</name>
</gene>
<dbReference type="InterPro" id="IPR036188">
    <property type="entry name" value="FAD/NAD-bd_sf"/>
</dbReference>
<sequence length="481" mass="52648">MGKTKGFMEVERETPKPRSVAERIHDWEELYQPFPVEKLRDQASRCMDCGIPFCHNGCVLHNLIPSWNDWVYRGRWEEAVDAMHRTNNFPEFTGRICPALCEASCVVGINRDPVTIREIERTVAEEGFARGLIKPQPPAERTGRKVAVVGSGPAGMAAAQQLTRAGHEVTLFEKNERVGGLLRFGIPDFKLEKRVIDRRLEQMVAEGLTVRTGVNVGVDITAEQLRVDFEAVVLTGGSEQPRDLPVPGRGLSGIHFAMDYLTQQNRRVAGAHIPPTDAIFAIGKRVVVIGGGDTGADCVGTAIRQGAASVTQIELLPRPPKERAPETPWPMWPNMLRTSTSHLEGCERMWSILTRAFEADAGGHLRGIHCVRLHWAEQEDGGRPKMQEIPGSEFFLEADLVLLAMGFLHPVKSGLLDGLGVALDGRGNVRVDGRFMTSVPGVFAAGDMATGQSLVLRAIDGGRRAAVAVDGWLRRGPSVLA</sequence>
<dbReference type="InterPro" id="IPR006005">
    <property type="entry name" value="Glut_synth_ssu1"/>
</dbReference>
<comment type="caution">
    <text evidence="7">The sequence shown here is derived from an EMBL/GenBank/DDBJ whole genome shotgun (WGS) entry which is preliminary data.</text>
</comment>
<evidence type="ECO:0000256" key="1">
    <source>
        <dbReference type="ARBA" id="ARBA00022605"/>
    </source>
</evidence>
<dbReference type="EC" id="1.4.1.13" evidence="7"/>
<dbReference type="SUPFAM" id="SSF51971">
    <property type="entry name" value="Nucleotide-binding domain"/>
    <property type="match status" value="2"/>
</dbReference>
<dbReference type="EMBL" id="BAAFGK010000004">
    <property type="protein sequence ID" value="GAB0058200.1"/>
    <property type="molecule type" value="Genomic_DNA"/>
</dbReference>